<dbReference type="OrthoDB" id="147058at2157"/>
<evidence type="ECO:0000256" key="1">
    <source>
        <dbReference type="ARBA" id="ARBA00004141"/>
    </source>
</evidence>
<dbReference type="STRING" id="1160895.CM19_03415"/>
<dbReference type="Proteomes" id="UP000024332">
    <property type="component" value="Unassembled WGS sequence"/>
</dbReference>
<sequence>MLEGLSALYMREIKRIYRSIYMWIMLVSQPVMWIIFFGSSFSHVPSEFLQEFFHTNNYIAFILPGELSVSMLFVGMFSSMSIIQDKRFGYMKRIFITPVPKYYVFLSKVLGGVTRGLIQVPIMLAVAIALGVSLNLNLVSIVVLVLALAFLGIGFSSLYSVFTLWTSDWQAPGVIANLINLPLMFSSTALFPKAFFPEWLQDISNVNPITYSAELGREVLLSTDPNWSYLGILALFALIMVIIGALLSRKYMTAE</sequence>
<comment type="caution">
    <text evidence="7">The sequence shown here is derived from an EMBL/GenBank/DDBJ whole genome shotgun (WGS) entry which is preliminary data.</text>
</comment>
<dbReference type="PROSITE" id="PS51012">
    <property type="entry name" value="ABC_TM2"/>
    <property type="match status" value="1"/>
</dbReference>
<dbReference type="PANTHER" id="PTHR43077">
    <property type="entry name" value="TRANSPORT PERMEASE YVFS-RELATED"/>
    <property type="match status" value="1"/>
</dbReference>
<dbReference type="PIRSF" id="PIRSF006648">
    <property type="entry name" value="DrrB"/>
    <property type="match status" value="1"/>
</dbReference>
<evidence type="ECO:0000313" key="8">
    <source>
        <dbReference type="Proteomes" id="UP000024332"/>
    </source>
</evidence>
<dbReference type="RefSeq" id="WP_048098988.1">
    <property type="nucleotide sequence ID" value="NZ_JFZT01000019.1"/>
</dbReference>
<keyword evidence="2 5" id="KW-0812">Transmembrane</keyword>
<proteinExistence type="predicted"/>
<keyword evidence="8" id="KW-1185">Reference proteome</keyword>
<feature type="transmembrane region" description="Helical" evidence="5">
    <location>
        <begin position="174"/>
        <end position="191"/>
    </location>
</feature>
<dbReference type="InterPro" id="IPR000412">
    <property type="entry name" value="ABC_2_transport"/>
</dbReference>
<dbReference type="Pfam" id="PF01061">
    <property type="entry name" value="ABC2_membrane"/>
    <property type="match status" value="1"/>
</dbReference>
<dbReference type="GO" id="GO:0043190">
    <property type="term" value="C:ATP-binding cassette (ABC) transporter complex"/>
    <property type="evidence" value="ECO:0007669"/>
    <property type="project" value="InterPro"/>
</dbReference>
<dbReference type="PRINTS" id="PR00164">
    <property type="entry name" value="ABC2TRNSPORT"/>
</dbReference>
<accession>A0A031LUR0</accession>
<dbReference type="InterPro" id="IPR047817">
    <property type="entry name" value="ABC2_TM_bact-type"/>
</dbReference>
<feature type="transmembrane region" description="Helical" evidence="5">
    <location>
        <begin position="20"/>
        <end position="38"/>
    </location>
</feature>
<evidence type="ECO:0000259" key="6">
    <source>
        <dbReference type="PROSITE" id="PS51012"/>
    </source>
</evidence>
<evidence type="ECO:0000313" key="7">
    <source>
        <dbReference type="EMBL" id="EZQ10888.1"/>
    </source>
</evidence>
<evidence type="ECO:0000256" key="5">
    <source>
        <dbReference type="SAM" id="Phobius"/>
    </source>
</evidence>
<dbReference type="InterPro" id="IPR051328">
    <property type="entry name" value="T7SS_ABC-Transporter"/>
</dbReference>
<evidence type="ECO:0000256" key="3">
    <source>
        <dbReference type="ARBA" id="ARBA00022989"/>
    </source>
</evidence>
<feature type="transmembrane region" description="Helical" evidence="5">
    <location>
        <begin position="227"/>
        <end position="247"/>
    </location>
</feature>
<feature type="domain" description="ABC transmembrane type-2" evidence="6">
    <location>
        <begin position="21"/>
        <end position="251"/>
    </location>
</feature>
<name>A0A031LUR0_9CREN</name>
<organism evidence="7 8">
    <name type="scientific">Candidatus Acidianus copahuensis</name>
    <dbReference type="NCBI Taxonomy" id="1160895"/>
    <lineage>
        <taxon>Archaea</taxon>
        <taxon>Thermoproteota</taxon>
        <taxon>Thermoprotei</taxon>
        <taxon>Sulfolobales</taxon>
        <taxon>Sulfolobaceae</taxon>
        <taxon>Acidianus</taxon>
    </lineage>
</organism>
<feature type="transmembrane region" description="Helical" evidence="5">
    <location>
        <begin position="58"/>
        <end position="83"/>
    </location>
</feature>
<dbReference type="AlphaFoldDB" id="A0A031LUR0"/>
<protein>
    <submittedName>
        <fullName evidence="7">ABC transporter</fullName>
    </submittedName>
</protein>
<keyword evidence="4 5" id="KW-0472">Membrane</keyword>
<dbReference type="PANTHER" id="PTHR43077:SF10">
    <property type="entry name" value="TRANSPORT PERMEASE PROTEIN"/>
    <property type="match status" value="1"/>
</dbReference>
<dbReference type="GO" id="GO:0140359">
    <property type="term" value="F:ABC-type transporter activity"/>
    <property type="evidence" value="ECO:0007669"/>
    <property type="project" value="InterPro"/>
</dbReference>
<keyword evidence="3 5" id="KW-1133">Transmembrane helix</keyword>
<evidence type="ECO:0000256" key="4">
    <source>
        <dbReference type="ARBA" id="ARBA00023136"/>
    </source>
</evidence>
<feature type="transmembrane region" description="Helical" evidence="5">
    <location>
        <begin position="138"/>
        <end position="162"/>
    </location>
</feature>
<dbReference type="EMBL" id="JFZT01000019">
    <property type="protein sequence ID" value="EZQ10888.1"/>
    <property type="molecule type" value="Genomic_DNA"/>
</dbReference>
<feature type="transmembrane region" description="Helical" evidence="5">
    <location>
        <begin position="103"/>
        <end position="132"/>
    </location>
</feature>
<comment type="subcellular location">
    <subcellularLocation>
        <location evidence="1">Membrane</location>
        <topology evidence="1">Multi-pass membrane protein</topology>
    </subcellularLocation>
</comment>
<evidence type="ECO:0000256" key="2">
    <source>
        <dbReference type="ARBA" id="ARBA00022692"/>
    </source>
</evidence>
<dbReference type="InterPro" id="IPR013525">
    <property type="entry name" value="ABC2_TM"/>
</dbReference>
<reference evidence="7 8" key="1">
    <citation type="submission" date="2014-03" db="EMBL/GenBank/DDBJ databases">
        <title>Draft genome sequence of the novel thermoacidophilic archaea Acidianus copahuensis ALE1 strain, isolated from Copahue volcanic area in Neuquen Argentina.</title>
        <authorList>
            <person name="Urbieta M.S."/>
            <person name="Rascovan N."/>
            <person name="Castro C."/>
            <person name="Revale S."/>
            <person name="Giaveno M.A."/>
            <person name="Vazquez M.P."/>
            <person name="Donati E.R."/>
        </authorList>
    </citation>
    <scope>NUCLEOTIDE SEQUENCE [LARGE SCALE GENOMIC DNA]</scope>
    <source>
        <strain evidence="7 8">ALE1</strain>
    </source>
</reference>
<gene>
    <name evidence="7" type="ORF">CM19_03415</name>
</gene>